<sequence length="263" mass="30423">MKKLVLLLFIASFSVVSSQNQKLTPLKIDSIRFDGDAFLGYDSFGFYYTLKNNVFSKIGTQETLEYKNISLGRITKVDLQNPLKIVLFYENFNTVILLDNQLNETQKINFSESTIPIVATAIGIASQNQLWVYNSMNQQLGFFDYLNKEYKTVSVPFTESIKNYSSDFNVFHWVDNKNNWYVCDIFGKIKSKGIIPDFDSIVIINDNQFIYSKDAVLIFEDLEKGKKTEIEISEKTFKKFYYKDQILSIFTLAGITNYKITIP</sequence>
<dbReference type="OrthoDB" id="1143207at2"/>
<accession>A0A1H8QPB4</accession>
<keyword evidence="3" id="KW-1185">Reference proteome</keyword>
<gene>
    <name evidence="2" type="ORF">SAMN04487942_3074</name>
</gene>
<keyword evidence="1" id="KW-0732">Signal</keyword>
<dbReference type="RefSeq" id="WP_091173201.1">
    <property type="nucleotide sequence ID" value="NZ_CBCSFM010000007.1"/>
</dbReference>
<dbReference type="STRING" id="604089.SAMN04487942_3074"/>
<dbReference type="Proteomes" id="UP000198657">
    <property type="component" value="Unassembled WGS sequence"/>
</dbReference>
<protein>
    <recommendedName>
        <fullName evidence="4">Glutamine cyclotransferase</fullName>
    </recommendedName>
</protein>
<organism evidence="2 3">
    <name type="scientific">Flavobacterium sinopsychrotolerans</name>
    <dbReference type="NCBI Taxonomy" id="604089"/>
    <lineage>
        <taxon>Bacteria</taxon>
        <taxon>Pseudomonadati</taxon>
        <taxon>Bacteroidota</taxon>
        <taxon>Flavobacteriia</taxon>
        <taxon>Flavobacteriales</taxon>
        <taxon>Flavobacteriaceae</taxon>
        <taxon>Flavobacterium</taxon>
    </lineage>
</organism>
<dbReference type="EMBL" id="FODN01000008">
    <property type="protein sequence ID" value="SEO55831.1"/>
    <property type="molecule type" value="Genomic_DNA"/>
</dbReference>
<evidence type="ECO:0000256" key="1">
    <source>
        <dbReference type="SAM" id="SignalP"/>
    </source>
</evidence>
<feature type="chain" id="PRO_5011440243" description="Glutamine cyclotransferase" evidence="1">
    <location>
        <begin position="19"/>
        <end position="263"/>
    </location>
</feature>
<evidence type="ECO:0008006" key="4">
    <source>
        <dbReference type="Google" id="ProtNLM"/>
    </source>
</evidence>
<dbReference type="AlphaFoldDB" id="A0A1H8QPB4"/>
<reference evidence="3" key="1">
    <citation type="submission" date="2016-10" db="EMBL/GenBank/DDBJ databases">
        <authorList>
            <person name="Varghese N."/>
            <person name="Submissions S."/>
        </authorList>
    </citation>
    <scope>NUCLEOTIDE SEQUENCE [LARGE SCALE GENOMIC DNA]</scope>
    <source>
        <strain evidence="3">CGMCC 1.8704</strain>
    </source>
</reference>
<proteinExistence type="predicted"/>
<name>A0A1H8QPB4_9FLAO</name>
<evidence type="ECO:0000313" key="3">
    <source>
        <dbReference type="Proteomes" id="UP000198657"/>
    </source>
</evidence>
<feature type="signal peptide" evidence="1">
    <location>
        <begin position="1"/>
        <end position="18"/>
    </location>
</feature>
<evidence type="ECO:0000313" key="2">
    <source>
        <dbReference type="EMBL" id="SEO55831.1"/>
    </source>
</evidence>